<name>A0A0F9DDG6_9ZZZZ</name>
<proteinExistence type="predicted"/>
<reference evidence="1" key="1">
    <citation type="journal article" date="2015" name="Nature">
        <title>Complex archaea that bridge the gap between prokaryotes and eukaryotes.</title>
        <authorList>
            <person name="Spang A."/>
            <person name="Saw J.H."/>
            <person name="Jorgensen S.L."/>
            <person name="Zaremba-Niedzwiedzka K."/>
            <person name="Martijn J."/>
            <person name="Lind A.E."/>
            <person name="van Eijk R."/>
            <person name="Schleper C."/>
            <person name="Guy L."/>
            <person name="Ettema T.J."/>
        </authorList>
    </citation>
    <scope>NUCLEOTIDE SEQUENCE</scope>
</reference>
<protein>
    <submittedName>
        <fullName evidence="1">Uncharacterized protein</fullName>
    </submittedName>
</protein>
<dbReference type="EMBL" id="LAZR01039915">
    <property type="protein sequence ID" value="KKL15826.1"/>
    <property type="molecule type" value="Genomic_DNA"/>
</dbReference>
<dbReference type="AlphaFoldDB" id="A0A0F9DDG6"/>
<comment type="caution">
    <text evidence="1">The sequence shown here is derived from an EMBL/GenBank/DDBJ whole genome shotgun (WGS) entry which is preliminary data.</text>
</comment>
<organism evidence="1">
    <name type="scientific">marine sediment metagenome</name>
    <dbReference type="NCBI Taxonomy" id="412755"/>
    <lineage>
        <taxon>unclassified sequences</taxon>
        <taxon>metagenomes</taxon>
        <taxon>ecological metagenomes</taxon>
    </lineage>
</organism>
<gene>
    <name evidence="1" type="ORF">LCGC14_2501700</name>
</gene>
<sequence>METPKAPRFVLEPHEIQERLDADMRRRDHAESLPGRPAHAESLHGLYGHTLPFAECWINACWDASAENLANARRFARAYTKEEQDGI</sequence>
<evidence type="ECO:0000313" key="1">
    <source>
        <dbReference type="EMBL" id="KKL15826.1"/>
    </source>
</evidence>
<accession>A0A0F9DDG6</accession>